<proteinExistence type="predicted"/>
<dbReference type="AlphaFoldDB" id="D8PDS4"/>
<sequence>MRVVFLGLLWTLSGCGFSANHYLLIDQSLLANDPRRADAIMAQAESEYGSRNRLLYDMDRGMTLHLAGDYAQSNSLLEQASLEVERLYTRTIRTETAAFLTNDTMLPYEGDPYEHVMINVVKALNYAAMGQLMEAVVEARQIDHRLNVLSDSAKEKDGYREDAFARYLTGVLYEATGDLNNAFIAYRKAYDIYESTRAWARTPMPPMLRADLLRTTDALHMTAEFEEYRRQFPDTGWVSLQGPSDLAQVVVIGYNGRAPRKEEVHLDIPISLSALQLVLLNRGVIHASNRQERRVADSVLYGLNGRVVRVALPRLVPQKTQVSHESITLVPRNGEPITGQSQLMYNGTALAEKSLSDRMPGITTKALARAAVKFTAAEAATRGSQHAVNKGDAAWVGLLVGLLTHGLAVASEVADTRSWRTLPDEIQISRLWVPAGEYESRIQPVLRHGGALQAGVSHPLVLRAGHTVFLIERVVL</sequence>
<dbReference type="STRING" id="330214.NIDE1648"/>
<accession>D8PDS4</accession>
<evidence type="ECO:0000313" key="2">
    <source>
        <dbReference type="EMBL" id="CBK41383.1"/>
    </source>
</evidence>
<dbReference type="HOGENOM" id="CLU_035715_3_0_0"/>
<keyword evidence="3" id="KW-1185">Reference proteome</keyword>
<dbReference type="EMBL" id="FP929003">
    <property type="protein sequence ID" value="CBK41383.1"/>
    <property type="molecule type" value="Genomic_DNA"/>
</dbReference>
<dbReference type="InterPro" id="IPR019734">
    <property type="entry name" value="TPR_rpt"/>
</dbReference>
<protein>
    <submittedName>
        <fullName evidence="2">Uncharacterized protein</fullName>
    </submittedName>
</protein>
<dbReference type="Proteomes" id="UP000001660">
    <property type="component" value="Chromosome"/>
</dbReference>
<dbReference type="eggNOG" id="COG3014">
    <property type="taxonomic scope" value="Bacteria"/>
</dbReference>
<dbReference type="InterPro" id="IPR011990">
    <property type="entry name" value="TPR-like_helical_dom_sf"/>
</dbReference>
<keyword evidence="1" id="KW-0802">TPR repeat</keyword>
<name>D8PDS4_9BACT</name>
<dbReference type="OrthoDB" id="9769023at2"/>
<reference evidence="2 3" key="1">
    <citation type="journal article" date="2010" name="Proc. Natl. Acad. Sci. U.S.A.">
        <title>A Nitrospira metagenome illuminates the physiology and evolution of globally important nitrite-oxidizing bacteria.</title>
        <authorList>
            <person name="Lucker S."/>
            <person name="Wagner M."/>
            <person name="Maixner F."/>
            <person name="Pelletier E."/>
            <person name="Koch H."/>
            <person name="Vacherie B."/>
            <person name="Rattei T."/>
            <person name="Sinninghe Damste J."/>
            <person name="Spieck E."/>
            <person name="Le Paslier D."/>
            <person name="Daims H."/>
        </authorList>
    </citation>
    <scope>NUCLEOTIDE SEQUENCE [LARGE SCALE GENOMIC DNA]</scope>
</reference>
<feature type="repeat" description="TPR" evidence="1">
    <location>
        <begin position="163"/>
        <end position="196"/>
    </location>
</feature>
<dbReference type="PROSITE" id="PS51257">
    <property type="entry name" value="PROKAR_LIPOPROTEIN"/>
    <property type="match status" value="1"/>
</dbReference>
<dbReference type="PROSITE" id="PS50005">
    <property type="entry name" value="TPR"/>
    <property type="match status" value="1"/>
</dbReference>
<evidence type="ECO:0000256" key="1">
    <source>
        <dbReference type="PROSITE-ProRule" id="PRU00339"/>
    </source>
</evidence>
<dbReference type="KEGG" id="nde:NIDE1648"/>
<organism evidence="2 3">
    <name type="scientific">Nitrospira defluvii</name>
    <dbReference type="NCBI Taxonomy" id="330214"/>
    <lineage>
        <taxon>Bacteria</taxon>
        <taxon>Pseudomonadati</taxon>
        <taxon>Nitrospirota</taxon>
        <taxon>Nitrospiria</taxon>
        <taxon>Nitrospirales</taxon>
        <taxon>Nitrospiraceae</taxon>
        <taxon>Nitrospira</taxon>
    </lineage>
</organism>
<gene>
    <name evidence="2" type="ORF">NIDE1648</name>
</gene>
<dbReference type="Gene3D" id="1.25.40.10">
    <property type="entry name" value="Tetratricopeptide repeat domain"/>
    <property type="match status" value="1"/>
</dbReference>
<evidence type="ECO:0000313" key="3">
    <source>
        <dbReference type="Proteomes" id="UP000001660"/>
    </source>
</evidence>